<dbReference type="AlphaFoldDB" id="A0A7X2HK02"/>
<keyword evidence="1" id="KW-0732">Signal</keyword>
<accession>A0A7X2HK02</accession>
<evidence type="ECO:0000256" key="1">
    <source>
        <dbReference type="SAM" id="SignalP"/>
    </source>
</evidence>
<proteinExistence type="predicted"/>
<gene>
    <name evidence="2" type="ORF">GJQ57_04570</name>
</gene>
<name>A0A7X2HK02_RALPI</name>
<reference evidence="2 3" key="1">
    <citation type="submission" date="2019-11" db="EMBL/GenBank/DDBJ databases">
        <title>Phenotypic characterization of an OXA-22 and OXA-60 co-producing Ralstonia pickettii clinical strain.</title>
        <authorList>
            <person name="He F."/>
        </authorList>
    </citation>
    <scope>NUCLEOTIDE SEQUENCE [LARGE SCALE GENOMIC DNA]</scope>
    <source>
        <strain evidence="2 3">PSLESD1</strain>
    </source>
</reference>
<dbReference type="Proteomes" id="UP000441032">
    <property type="component" value="Unassembled WGS sequence"/>
</dbReference>
<dbReference type="EMBL" id="WJYN01000001">
    <property type="protein sequence ID" value="MRS97927.1"/>
    <property type="molecule type" value="Genomic_DNA"/>
</dbReference>
<protein>
    <submittedName>
        <fullName evidence="2">Uncharacterized protein</fullName>
    </submittedName>
</protein>
<feature type="chain" id="PRO_5030921826" evidence="1">
    <location>
        <begin position="31"/>
        <end position="229"/>
    </location>
</feature>
<feature type="signal peptide" evidence="1">
    <location>
        <begin position="1"/>
        <end position="30"/>
    </location>
</feature>
<organism evidence="2 3">
    <name type="scientific">Ralstonia pickettii</name>
    <name type="common">Burkholderia pickettii</name>
    <dbReference type="NCBI Taxonomy" id="329"/>
    <lineage>
        <taxon>Bacteria</taxon>
        <taxon>Pseudomonadati</taxon>
        <taxon>Pseudomonadota</taxon>
        <taxon>Betaproteobacteria</taxon>
        <taxon>Burkholderiales</taxon>
        <taxon>Burkholderiaceae</taxon>
        <taxon>Ralstonia</taxon>
    </lineage>
</organism>
<evidence type="ECO:0000313" key="3">
    <source>
        <dbReference type="Proteomes" id="UP000441032"/>
    </source>
</evidence>
<comment type="caution">
    <text evidence="2">The sequence shown here is derived from an EMBL/GenBank/DDBJ whole genome shotgun (WGS) entry which is preliminary data.</text>
</comment>
<dbReference type="RefSeq" id="WP_154205880.1">
    <property type="nucleotide sequence ID" value="NZ_WJYN01000001.1"/>
</dbReference>
<sequence length="229" mass="25272">MPRLSASNASGWATGAVLLCAVLAPAPAAAAGRPAVTFESVFQSGAEPAALFYRAEFTASDGVHALQVWRDRQVRLRRKTDDALDTYVVRNTADLLEYQMTVVDYRKRITTRIDRNNLIRLGHFSDWFDMAHGLRHPVGAYRLAPTSAPAGAPAPASTCRWYVLSQGNTTHRICWSAREHLPMVIWSEANASAVWRVTQVEHQPIGDEVFVTHDAGFVRNDANADIEGD</sequence>
<evidence type="ECO:0000313" key="2">
    <source>
        <dbReference type="EMBL" id="MRS97927.1"/>
    </source>
</evidence>